<evidence type="ECO:0000256" key="2">
    <source>
        <dbReference type="SAM" id="SignalP"/>
    </source>
</evidence>
<feature type="region of interest" description="Disordered" evidence="1">
    <location>
        <begin position="28"/>
        <end position="70"/>
    </location>
</feature>
<evidence type="ECO:0000313" key="5">
    <source>
        <dbReference type="Proteomes" id="UP000236291"/>
    </source>
</evidence>
<keyword evidence="2" id="KW-0732">Signal</keyword>
<gene>
    <name evidence="3" type="primary">S6 RNase</name>
    <name evidence="4" type="ORF">L195_g019464</name>
    <name evidence="3" type="ORF">L195_g036526</name>
</gene>
<accession>A0A2K3LPR3</accession>
<dbReference type="InterPro" id="IPR036430">
    <property type="entry name" value="RNase_T2-like_sf"/>
</dbReference>
<sequence>MVIWILIFVGLAFAPSCSSSVPNNTHYYKSTPTAQSPSPSHSSPHYYPIPILKKGKKKPPPTPPSPPPSPLVTPFDYFKLPETWPTSFCLAENFVNPPPSPVMRFTLQGLWPSNKTNPQFSIKLNDVVHVSANLK</sequence>
<dbReference type="AlphaFoldDB" id="A0A2K3LPR3"/>
<dbReference type="GO" id="GO:0033897">
    <property type="term" value="F:ribonuclease T2 activity"/>
    <property type="evidence" value="ECO:0007669"/>
    <property type="project" value="InterPro"/>
</dbReference>
<evidence type="ECO:0000256" key="1">
    <source>
        <dbReference type="SAM" id="MobiDB-lite"/>
    </source>
</evidence>
<organism evidence="3 5">
    <name type="scientific">Trifolium pratense</name>
    <name type="common">Red clover</name>
    <dbReference type="NCBI Taxonomy" id="57577"/>
    <lineage>
        <taxon>Eukaryota</taxon>
        <taxon>Viridiplantae</taxon>
        <taxon>Streptophyta</taxon>
        <taxon>Embryophyta</taxon>
        <taxon>Tracheophyta</taxon>
        <taxon>Spermatophyta</taxon>
        <taxon>Magnoliopsida</taxon>
        <taxon>eudicotyledons</taxon>
        <taxon>Gunneridae</taxon>
        <taxon>Pentapetalae</taxon>
        <taxon>rosids</taxon>
        <taxon>fabids</taxon>
        <taxon>Fabales</taxon>
        <taxon>Fabaceae</taxon>
        <taxon>Papilionoideae</taxon>
        <taxon>50 kb inversion clade</taxon>
        <taxon>NPAAA clade</taxon>
        <taxon>Hologalegina</taxon>
        <taxon>IRL clade</taxon>
        <taxon>Trifolieae</taxon>
        <taxon>Trifolium</taxon>
    </lineage>
</organism>
<reference evidence="3 5" key="2">
    <citation type="journal article" date="2017" name="Front. Plant Sci.">
        <title>Gene Classification and Mining of Molecular Markers Useful in Red Clover (Trifolium pratense) Breeding.</title>
        <authorList>
            <person name="Istvanek J."/>
            <person name="Dluhosova J."/>
            <person name="Dluhos P."/>
            <person name="Patkova L."/>
            <person name="Nedelnik J."/>
            <person name="Repkova J."/>
        </authorList>
    </citation>
    <scope>NUCLEOTIDE SEQUENCE [LARGE SCALE GENOMIC DNA]</scope>
    <source>
        <strain evidence="5">cv. Tatra</strain>
        <tissue evidence="3">Young leaves</tissue>
    </source>
</reference>
<dbReference type="GO" id="GO:0003723">
    <property type="term" value="F:RNA binding"/>
    <property type="evidence" value="ECO:0007669"/>
    <property type="project" value="InterPro"/>
</dbReference>
<reference evidence="3 5" key="1">
    <citation type="journal article" date="2014" name="Am. J. Bot.">
        <title>Genome assembly and annotation for red clover (Trifolium pratense; Fabaceae).</title>
        <authorList>
            <person name="Istvanek J."/>
            <person name="Jaros M."/>
            <person name="Krenek A."/>
            <person name="Repkova J."/>
        </authorList>
    </citation>
    <scope>NUCLEOTIDE SEQUENCE [LARGE SCALE GENOMIC DNA]</scope>
    <source>
        <strain evidence="5">cv. Tatra</strain>
        <tissue evidence="3">Young leaves</tissue>
    </source>
</reference>
<dbReference type="EMBL" id="ASHM01038109">
    <property type="protein sequence ID" value="PNX80524.1"/>
    <property type="molecule type" value="Genomic_DNA"/>
</dbReference>
<dbReference type="Gene3D" id="3.90.730.10">
    <property type="entry name" value="Ribonuclease T2-like"/>
    <property type="match status" value="1"/>
</dbReference>
<dbReference type="SUPFAM" id="SSF55895">
    <property type="entry name" value="Ribonuclease Rh-like"/>
    <property type="match status" value="1"/>
</dbReference>
<feature type="compositionally biased region" description="Pro residues" evidence="1">
    <location>
        <begin position="60"/>
        <end position="70"/>
    </location>
</feature>
<evidence type="ECO:0000313" key="4">
    <source>
        <dbReference type="EMBL" id="PNX96261.1"/>
    </source>
</evidence>
<dbReference type="EMBL" id="ASHM01014323">
    <property type="protein sequence ID" value="PNX96261.1"/>
    <property type="molecule type" value="Genomic_DNA"/>
</dbReference>
<dbReference type="Proteomes" id="UP000236291">
    <property type="component" value="Unassembled WGS sequence"/>
</dbReference>
<protein>
    <submittedName>
        <fullName evidence="3">S6 RNase</fullName>
    </submittedName>
</protein>
<feature type="compositionally biased region" description="Low complexity" evidence="1">
    <location>
        <begin position="36"/>
        <end position="52"/>
    </location>
</feature>
<feature type="signal peptide" evidence="2">
    <location>
        <begin position="1"/>
        <end position="19"/>
    </location>
</feature>
<evidence type="ECO:0000313" key="3">
    <source>
        <dbReference type="EMBL" id="PNX80524.1"/>
    </source>
</evidence>
<proteinExistence type="predicted"/>
<feature type="chain" id="PRO_5015082875" evidence="2">
    <location>
        <begin position="20"/>
        <end position="135"/>
    </location>
</feature>
<name>A0A2K3LPR3_TRIPR</name>
<comment type="caution">
    <text evidence="3">The sequence shown here is derived from an EMBL/GenBank/DDBJ whole genome shotgun (WGS) entry which is preliminary data.</text>
</comment>